<dbReference type="InterPro" id="IPR010035">
    <property type="entry name" value="Thi_S"/>
</dbReference>
<proteinExistence type="predicted"/>
<dbReference type="PANTHER" id="PTHR34472:SF1">
    <property type="entry name" value="SULFUR CARRIER PROTEIN THIS"/>
    <property type="match status" value="1"/>
</dbReference>
<dbReference type="InterPro" id="IPR016155">
    <property type="entry name" value="Mopterin_synth/thiamin_S_b"/>
</dbReference>
<dbReference type="InterPro" id="IPR003749">
    <property type="entry name" value="ThiS/MoaD-like"/>
</dbReference>
<name>A0A135YUC0_9FIRM</name>
<dbReference type="EMBL" id="LSQZ01000035">
    <property type="protein sequence ID" value="KXI13009.1"/>
    <property type="molecule type" value="Genomic_DNA"/>
</dbReference>
<organism evidence="1 2">
    <name type="scientific">Peptostreptococcus anaerobius</name>
    <dbReference type="NCBI Taxonomy" id="1261"/>
    <lineage>
        <taxon>Bacteria</taxon>
        <taxon>Bacillati</taxon>
        <taxon>Bacillota</taxon>
        <taxon>Clostridia</taxon>
        <taxon>Peptostreptococcales</taxon>
        <taxon>Peptostreptococcaceae</taxon>
        <taxon>Peptostreptococcus</taxon>
    </lineage>
</organism>
<evidence type="ECO:0000313" key="1">
    <source>
        <dbReference type="EMBL" id="KXI13009.1"/>
    </source>
</evidence>
<dbReference type="Pfam" id="PF02597">
    <property type="entry name" value="ThiS"/>
    <property type="match status" value="1"/>
</dbReference>
<dbReference type="Proteomes" id="UP000070326">
    <property type="component" value="Unassembled WGS sequence"/>
</dbReference>
<dbReference type="Gene3D" id="3.10.20.30">
    <property type="match status" value="1"/>
</dbReference>
<dbReference type="PANTHER" id="PTHR34472">
    <property type="entry name" value="SULFUR CARRIER PROTEIN THIS"/>
    <property type="match status" value="1"/>
</dbReference>
<dbReference type="AlphaFoldDB" id="A0A135YUC0"/>
<dbReference type="RefSeq" id="WP_002843054.1">
    <property type="nucleotide sequence ID" value="NZ_CAMPYD010000003.1"/>
</dbReference>
<dbReference type="SUPFAM" id="SSF54285">
    <property type="entry name" value="MoaD/ThiS"/>
    <property type="match status" value="1"/>
</dbReference>
<protein>
    <submittedName>
        <fullName evidence="1">Thiamine biosynthesis protein ThiS</fullName>
    </submittedName>
</protein>
<evidence type="ECO:0000313" key="2">
    <source>
        <dbReference type="Proteomes" id="UP000070326"/>
    </source>
</evidence>
<dbReference type="eggNOG" id="COG2104">
    <property type="taxonomic scope" value="Bacteria"/>
</dbReference>
<dbReference type="PATRIC" id="fig|1261.5.peg.908"/>
<dbReference type="GeneID" id="79842207"/>
<dbReference type="STRING" id="1261.HMPREF3195_00902"/>
<dbReference type="InterPro" id="IPR012675">
    <property type="entry name" value="Beta-grasp_dom_sf"/>
</dbReference>
<gene>
    <name evidence="1" type="ORF">HMPREF3195_00902</name>
</gene>
<accession>A0A135YUC0</accession>
<dbReference type="NCBIfam" id="TIGR01683">
    <property type="entry name" value="thiS"/>
    <property type="match status" value="1"/>
</dbReference>
<dbReference type="CDD" id="cd00565">
    <property type="entry name" value="Ubl_ThiS"/>
    <property type="match status" value="1"/>
</dbReference>
<comment type="caution">
    <text evidence="1">The sequence shown here is derived from an EMBL/GenBank/DDBJ whole genome shotgun (WGS) entry which is preliminary data.</text>
</comment>
<sequence>MATINGQQVDIKNTSLLDYIVSNGFDADRLAVEVNGDIVKRGTYGDYIINEYDKIEIVCFVGGG</sequence>
<reference evidence="1 2" key="1">
    <citation type="submission" date="2016-02" db="EMBL/GenBank/DDBJ databases">
        <authorList>
            <person name="Wen L."/>
            <person name="He K."/>
            <person name="Yang H."/>
        </authorList>
    </citation>
    <scope>NUCLEOTIDE SEQUENCE [LARGE SCALE GENOMIC DNA]</scope>
    <source>
        <strain evidence="1 2">MJR8628A</strain>
    </source>
</reference>